<dbReference type="HAMAP" id="MF_01405">
    <property type="entry name" value="Non_canon_purine_NTPase"/>
    <property type="match status" value="1"/>
</dbReference>
<dbReference type="CDD" id="cd00515">
    <property type="entry name" value="HAM1"/>
    <property type="match status" value="1"/>
</dbReference>
<dbReference type="InterPro" id="IPR029001">
    <property type="entry name" value="ITPase-like_fam"/>
</dbReference>
<dbReference type="PANTHER" id="PTHR11067:SF9">
    <property type="entry name" value="INOSINE TRIPHOSPHATE PYROPHOSPHATASE"/>
    <property type="match status" value="1"/>
</dbReference>
<evidence type="ECO:0000256" key="3">
    <source>
        <dbReference type="ARBA" id="ARBA00022723"/>
    </source>
</evidence>
<comment type="catalytic activity">
    <reaction evidence="10">
        <text>ITP + H2O = IMP + diphosphate + H(+)</text>
        <dbReference type="Rhea" id="RHEA:29399"/>
        <dbReference type="ChEBI" id="CHEBI:15377"/>
        <dbReference type="ChEBI" id="CHEBI:15378"/>
        <dbReference type="ChEBI" id="CHEBI:33019"/>
        <dbReference type="ChEBI" id="CHEBI:58053"/>
        <dbReference type="ChEBI" id="CHEBI:61402"/>
        <dbReference type="EC" id="3.6.1.66"/>
    </reaction>
</comment>
<evidence type="ECO:0000313" key="12">
    <source>
        <dbReference type="EMBL" id="MBB4266331.1"/>
    </source>
</evidence>
<dbReference type="GO" id="GO:0009146">
    <property type="term" value="P:purine nucleoside triphosphate catabolic process"/>
    <property type="evidence" value="ECO:0007669"/>
    <property type="project" value="UniProtKB-UniRule"/>
</dbReference>
<dbReference type="GO" id="GO:0005829">
    <property type="term" value="C:cytosol"/>
    <property type="evidence" value="ECO:0007669"/>
    <property type="project" value="TreeGrafter"/>
</dbReference>
<keyword evidence="5 10" id="KW-0378">Hydrolase</keyword>
<dbReference type="Pfam" id="PF01725">
    <property type="entry name" value="Ham1p_like"/>
    <property type="match status" value="1"/>
</dbReference>
<comment type="catalytic activity">
    <reaction evidence="8 10">
        <text>dITP + H2O = dIMP + diphosphate + H(+)</text>
        <dbReference type="Rhea" id="RHEA:28342"/>
        <dbReference type="ChEBI" id="CHEBI:15377"/>
        <dbReference type="ChEBI" id="CHEBI:15378"/>
        <dbReference type="ChEBI" id="CHEBI:33019"/>
        <dbReference type="ChEBI" id="CHEBI:61194"/>
        <dbReference type="ChEBI" id="CHEBI:61382"/>
        <dbReference type="EC" id="3.6.1.66"/>
    </reaction>
</comment>
<dbReference type="GO" id="GO:0017111">
    <property type="term" value="F:ribonucleoside triphosphate phosphatase activity"/>
    <property type="evidence" value="ECO:0007669"/>
    <property type="project" value="InterPro"/>
</dbReference>
<dbReference type="FunFam" id="3.90.950.10:FF:000001">
    <property type="entry name" value="dITP/XTP pyrophosphatase"/>
    <property type="match status" value="1"/>
</dbReference>
<feature type="binding site" evidence="10">
    <location>
        <position position="180"/>
    </location>
    <ligand>
        <name>substrate</name>
    </ligand>
</feature>
<comment type="cofactor">
    <cofactor evidence="10">
        <name>Mg(2+)</name>
        <dbReference type="ChEBI" id="CHEBI:18420"/>
    </cofactor>
    <text evidence="10">Binds 1 Mg(2+) ion per subunit.</text>
</comment>
<comment type="similarity">
    <text evidence="1 10 11">Belongs to the HAM1 NTPase family.</text>
</comment>
<evidence type="ECO:0000256" key="10">
    <source>
        <dbReference type="HAMAP-Rule" id="MF_01405"/>
    </source>
</evidence>
<dbReference type="InterPro" id="IPR002637">
    <property type="entry name" value="RdgB/HAM1"/>
</dbReference>
<dbReference type="InterPro" id="IPR020922">
    <property type="entry name" value="dITP/XTP_pyrophosphatase"/>
</dbReference>
<evidence type="ECO:0000256" key="2">
    <source>
        <dbReference type="ARBA" id="ARBA00011738"/>
    </source>
</evidence>
<keyword evidence="3 10" id="KW-0479">Metal-binding</keyword>
<sequence length="202" mass="21128">MPRRFTEDTLVVASHNPGKVREIAALLAPFGLARVVAAGDLGLPEPEETGSTFVANADLKARAAATASGHPALADDSGLEVAALDGAPGIYSARWAGPGKDFAVAMERVRTALGDAPDRAANFICALCLAWPDGHTETFEGTVFGDLVWPPRGDKGFGYDPIFRPTGHAITFAEMDPAAKHAMSHRAAAFNQLVAACFGVSR</sequence>
<evidence type="ECO:0000256" key="5">
    <source>
        <dbReference type="ARBA" id="ARBA00022801"/>
    </source>
</evidence>
<evidence type="ECO:0000256" key="1">
    <source>
        <dbReference type="ARBA" id="ARBA00008023"/>
    </source>
</evidence>
<feature type="binding site" evidence="10">
    <location>
        <begin position="14"/>
        <end position="19"/>
    </location>
    <ligand>
        <name>substrate</name>
    </ligand>
</feature>
<keyword evidence="6 10" id="KW-0460">Magnesium</keyword>
<feature type="binding site" evidence="10">
    <location>
        <position position="76"/>
    </location>
    <ligand>
        <name>Mg(2+)</name>
        <dbReference type="ChEBI" id="CHEBI:18420"/>
    </ligand>
</feature>
<evidence type="ECO:0000256" key="9">
    <source>
        <dbReference type="ARBA" id="ARBA00052017"/>
    </source>
</evidence>
<dbReference type="GO" id="GO:0046872">
    <property type="term" value="F:metal ion binding"/>
    <property type="evidence" value="ECO:0007669"/>
    <property type="project" value="UniProtKB-KW"/>
</dbReference>
<dbReference type="NCBIfam" id="TIGR00042">
    <property type="entry name" value="RdgB/HAM1 family non-canonical purine NTP pyrophosphatase"/>
    <property type="match status" value="1"/>
</dbReference>
<dbReference type="GO" id="GO:0009117">
    <property type="term" value="P:nucleotide metabolic process"/>
    <property type="evidence" value="ECO:0007669"/>
    <property type="project" value="UniProtKB-KW"/>
</dbReference>
<feature type="binding site" evidence="10">
    <location>
        <position position="47"/>
    </location>
    <ligand>
        <name>Mg(2+)</name>
        <dbReference type="ChEBI" id="CHEBI:18420"/>
    </ligand>
</feature>
<keyword evidence="7 10" id="KW-0546">Nucleotide metabolism</keyword>
<dbReference type="SUPFAM" id="SSF52972">
    <property type="entry name" value="ITPase-like"/>
    <property type="match status" value="1"/>
</dbReference>
<dbReference type="GO" id="GO:0036220">
    <property type="term" value="F:ITP diphosphatase activity"/>
    <property type="evidence" value="ECO:0007669"/>
    <property type="project" value="UniProtKB-UniRule"/>
</dbReference>
<feature type="binding site" evidence="10">
    <location>
        <position position="77"/>
    </location>
    <ligand>
        <name>substrate</name>
    </ligand>
</feature>
<dbReference type="Gene3D" id="3.90.950.10">
    <property type="match status" value="1"/>
</dbReference>
<evidence type="ECO:0000256" key="8">
    <source>
        <dbReference type="ARBA" id="ARBA00051875"/>
    </source>
</evidence>
<evidence type="ECO:0000256" key="11">
    <source>
        <dbReference type="RuleBase" id="RU003781"/>
    </source>
</evidence>
<comment type="caution">
    <text evidence="12">The sequence shown here is derived from an EMBL/GenBank/DDBJ whole genome shotgun (WGS) entry which is preliminary data.</text>
</comment>
<dbReference type="RefSeq" id="WP_184044585.1">
    <property type="nucleotide sequence ID" value="NZ_JACIGK010000012.1"/>
</dbReference>
<name>A0A7W6WAC3_9PROT</name>
<keyword evidence="13" id="KW-1185">Reference proteome</keyword>
<feature type="binding site" evidence="10">
    <location>
        <begin position="157"/>
        <end position="160"/>
    </location>
    <ligand>
        <name>substrate</name>
    </ligand>
</feature>
<dbReference type="GO" id="GO:0035870">
    <property type="term" value="F:dITP diphosphatase activity"/>
    <property type="evidence" value="ECO:0007669"/>
    <property type="project" value="UniProtKB-UniRule"/>
</dbReference>
<evidence type="ECO:0000256" key="6">
    <source>
        <dbReference type="ARBA" id="ARBA00022842"/>
    </source>
</evidence>
<comment type="catalytic activity">
    <reaction evidence="9 10">
        <text>XTP + H2O = XMP + diphosphate + H(+)</text>
        <dbReference type="Rhea" id="RHEA:28610"/>
        <dbReference type="ChEBI" id="CHEBI:15377"/>
        <dbReference type="ChEBI" id="CHEBI:15378"/>
        <dbReference type="ChEBI" id="CHEBI:33019"/>
        <dbReference type="ChEBI" id="CHEBI:57464"/>
        <dbReference type="ChEBI" id="CHEBI:61314"/>
        <dbReference type="EC" id="3.6.1.66"/>
    </reaction>
</comment>
<dbReference type="Proteomes" id="UP000554286">
    <property type="component" value="Unassembled WGS sequence"/>
</dbReference>
<keyword evidence="4 10" id="KW-0547">Nucleotide-binding</keyword>
<gene>
    <name evidence="12" type="ORF">GGD89_001962</name>
</gene>
<comment type="function">
    <text evidence="10">Pyrophosphatase that catalyzes the hydrolysis of nucleoside triphosphates to their monophosphate derivatives, with a high preference for the non-canonical purine nucleotides XTP (xanthosine triphosphate), dITP (deoxyinosine triphosphate) and ITP. Seems to function as a house-cleaning enzyme that removes non-canonical purine nucleotides from the nucleotide pool, thus preventing their incorporation into DNA/RNA and avoiding chromosomal lesions.</text>
</comment>
<evidence type="ECO:0000256" key="7">
    <source>
        <dbReference type="ARBA" id="ARBA00023080"/>
    </source>
</evidence>
<evidence type="ECO:0000313" key="13">
    <source>
        <dbReference type="Proteomes" id="UP000554286"/>
    </source>
</evidence>
<proteinExistence type="inferred from homology"/>
<dbReference type="GO" id="GO:0036222">
    <property type="term" value="F:XTP diphosphatase activity"/>
    <property type="evidence" value="ECO:0007669"/>
    <property type="project" value="UniProtKB-UniRule"/>
</dbReference>
<comment type="subunit">
    <text evidence="2 10">Homodimer.</text>
</comment>
<protein>
    <recommendedName>
        <fullName evidence="10">dITP/XTP pyrophosphatase</fullName>
        <ecNumber evidence="10">3.6.1.66</ecNumber>
    </recommendedName>
    <alternativeName>
        <fullName evidence="10">Non-canonical purine NTP pyrophosphatase</fullName>
    </alternativeName>
    <alternativeName>
        <fullName evidence="10">Non-standard purine NTP pyrophosphatase</fullName>
    </alternativeName>
    <alternativeName>
        <fullName evidence="10">Nucleoside-triphosphate diphosphatase</fullName>
    </alternativeName>
    <alternativeName>
        <fullName evidence="10">Nucleoside-triphosphate pyrophosphatase</fullName>
        <shortName evidence="10">NTPase</shortName>
    </alternativeName>
</protein>
<reference evidence="12 13" key="1">
    <citation type="submission" date="2020-08" db="EMBL/GenBank/DDBJ databases">
        <title>Genome sequencing of Purple Non-Sulfur Bacteria from various extreme environments.</title>
        <authorList>
            <person name="Mayer M."/>
        </authorList>
    </citation>
    <scope>NUCLEOTIDE SEQUENCE [LARGE SCALE GENOMIC DNA]</scope>
    <source>
        <strain evidence="12 13">JA131</strain>
    </source>
</reference>
<dbReference type="EC" id="3.6.1.66" evidence="10"/>
<dbReference type="EMBL" id="JACIGK010000012">
    <property type="protein sequence ID" value="MBB4266331.1"/>
    <property type="molecule type" value="Genomic_DNA"/>
</dbReference>
<dbReference type="GO" id="GO:0000166">
    <property type="term" value="F:nucleotide binding"/>
    <property type="evidence" value="ECO:0007669"/>
    <property type="project" value="UniProtKB-KW"/>
</dbReference>
<organism evidence="12 13">
    <name type="scientific">Roseospira visakhapatnamensis</name>
    <dbReference type="NCBI Taxonomy" id="390880"/>
    <lineage>
        <taxon>Bacteria</taxon>
        <taxon>Pseudomonadati</taxon>
        <taxon>Pseudomonadota</taxon>
        <taxon>Alphaproteobacteria</taxon>
        <taxon>Rhodospirillales</taxon>
        <taxon>Rhodospirillaceae</taxon>
        <taxon>Roseospira</taxon>
    </lineage>
</organism>
<dbReference type="AlphaFoldDB" id="A0A7W6WAC3"/>
<accession>A0A7W6WAC3</accession>
<evidence type="ECO:0000256" key="4">
    <source>
        <dbReference type="ARBA" id="ARBA00022741"/>
    </source>
</evidence>
<feature type="active site" description="Proton acceptor" evidence="10">
    <location>
        <position position="76"/>
    </location>
</feature>
<feature type="binding site" evidence="10">
    <location>
        <begin position="185"/>
        <end position="186"/>
    </location>
    <ligand>
        <name>substrate</name>
    </ligand>
</feature>
<dbReference type="PANTHER" id="PTHR11067">
    <property type="entry name" value="INOSINE TRIPHOSPHATE PYROPHOSPHATASE/HAM1 PROTEIN"/>
    <property type="match status" value="1"/>
</dbReference>